<dbReference type="Gene3D" id="3.30.1490.20">
    <property type="entry name" value="ATP-grasp fold, A domain"/>
    <property type="match status" value="1"/>
</dbReference>
<dbReference type="Proteomes" id="UP000280881">
    <property type="component" value="Unassembled WGS sequence"/>
</dbReference>
<dbReference type="Gene3D" id="3.30.470.20">
    <property type="entry name" value="ATP-grasp fold, B domain"/>
    <property type="match status" value="1"/>
</dbReference>
<evidence type="ECO:0000256" key="1">
    <source>
        <dbReference type="ARBA" id="ARBA00022598"/>
    </source>
</evidence>
<dbReference type="EMBL" id="RBIE01000002">
    <property type="protein sequence ID" value="RKQ61724.1"/>
    <property type="molecule type" value="Genomic_DNA"/>
</dbReference>
<name>A0A420W6P8_9BACT</name>
<dbReference type="OrthoDB" id="9807426at2"/>
<evidence type="ECO:0000259" key="4">
    <source>
        <dbReference type="SMART" id="SM00881"/>
    </source>
</evidence>
<dbReference type="PANTHER" id="PTHR43334">
    <property type="entry name" value="ACETATE--COA LIGASE [ADP-FORMING]"/>
    <property type="match status" value="1"/>
</dbReference>
<keyword evidence="1" id="KW-0436">Ligase</keyword>
<dbReference type="InterPro" id="IPR016102">
    <property type="entry name" value="Succinyl-CoA_synth-like"/>
</dbReference>
<dbReference type="SMART" id="SM00881">
    <property type="entry name" value="CoA_binding"/>
    <property type="match status" value="1"/>
</dbReference>
<dbReference type="InterPro" id="IPR032875">
    <property type="entry name" value="Succ_CoA_lig_flav_dom"/>
</dbReference>
<dbReference type="Pfam" id="PF13549">
    <property type="entry name" value="ATP-grasp_5"/>
    <property type="match status" value="1"/>
</dbReference>
<dbReference type="Pfam" id="PF13380">
    <property type="entry name" value="CoA_binding_2"/>
    <property type="match status" value="1"/>
</dbReference>
<dbReference type="InterPro" id="IPR051538">
    <property type="entry name" value="Acyl-CoA_Synth/Transferase"/>
</dbReference>
<dbReference type="SUPFAM" id="SSF52210">
    <property type="entry name" value="Succinyl-CoA synthetase domains"/>
    <property type="match status" value="2"/>
</dbReference>
<keyword evidence="3" id="KW-0067">ATP-binding</keyword>
<dbReference type="Pfam" id="PF13607">
    <property type="entry name" value="Succ_CoA_lig"/>
    <property type="match status" value="1"/>
</dbReference>
<dbReference type="GO" id="GO:0005524">
    <property type="term" value="F:ATP binding"/>
    <property type="evidence" value="ECO:0007669"/>
    <property type="project" value="UniProtKB-KW"/>
</dbReference>
<dbReference type="InterPro" id="IPR003781">
    <property type="entry name" value="CoA-bd"/>
</dbReference>
<gene>
    <name evidence="5" type="ORF">C7457_1168</name>
</gene>
<dbReference type="InterPro" id="IPR043938">
    <property type="entry name" value="Ligase_CoA_dom"/>
</dbReference>
<reference evidence="5 6" key="1">
    <citation type="submission" date="2018-10" db="EMBL/GenBank/DDBJ databases">
        <title>Genomic Encyclopedia of Type Strains, Phase IV (KMG-IV): sequencing the most valuable type-strain genomes for metagenomic binning, comparative biology and taxonomic classification.</title>
        <authorList>
            <person name="Goeker M."/>
        </authorList>
    </citation>
    <scope>NUCLEOTIDE SEQUENCE [LARGE SCALE GENOMIC DNA]</scope>
    <source>
        <strain evidence="5 6">DSM 15521</strain>
    </source>
</reference>
<sequence length="654" mass="72374">MDLKKKPITEPEVYLLLKEVGAPTPKYLFVKRGETPKWEIFPAYLKVVSSRIYHKSEVGGVLKVYSKEELNGKIEELSRKFPQAEGFLIVEELKGIEAFVGVKRDPSFLHTVGAGSGGIFVELFKDVVFIPISADREETLKKLRETKLIKLIGGFRGLRGNLELFVDFLEKVKELCRKKPEIEELDLNPVFISEDRVAPADAKGFLSPLPKRKEFRELPENLFRPSSIAVIGASKNPKKAGYALLRNLERFRGKVFPVNPKYEEVLGFKCYPSILDVPSPVECALIAVPPEVTLKVVEECGKKGVKLSVVITAGFKEAGRAELERELVEKAKNFRMRILGPNTLGFIVPSLGLNASFSSVTPPPGDISFLSQSGALITAVIDRANEEKIGFSEIISLGNQSDIEITETFELATRKEETKVILAYVEGVELGRELLNFLKRKPSVFIKAGRGEAGKRAASSHTGSLAGDYKLFKDCVESKGGIVAECLEEAFDVCQLLRVYGRIEGNRLLIVTNAGGPGTLASDYAETFGIELADIEPVKEELSAFLPPNWSKINPVDLIGDATSDRYRKAFNVLSKYEGWDFSLVIVTPQSMTDIPQIAHEIVRFREISKRPVVACLMGGHSVKLGIEILKSDSVPVFKEPLRAVKSLWKSKGS</sequence>
<accession>A0A420W6P8</accession>
<dbReference type="AlphaFoldDB" id="A0A420W6P8"/>
<proteinExistence type="predicted"/>
<organism evidence="5 6">
    <name type="scientific">Thermovibrio guaymasensis</name>
    <dbReference type="NCBI Taxonomy" id="240167"/>
    <lineage>
        <taxon>Bacteria</taxon>
        <taxon>Pseudomonadati</taxon>
        <taxon>Aquificota</taxon>
        <taxon>Aquificia</taxon>
        <taxon>Desulfurobacteriales</taxon>
        <taxon>Desulfurobacteriaceae</taxon>
        <taxon>Thermovibrio</taxon>
    </lineage>
</organism>
<keyword evidence="2" id="KW-0547">Nucleotide-binding</keyword>
<dbReference type="Gene3D" id="3.40.50.261">
    <property type="entry name" value="Succinyl-CoA synthetase domains"/>
    <property type="match status" value="2"/>
</dbReference>
<dbReference type="SUPFAM" id="SSF56059">
    <property type="entry name" value="Glutathione synthetase ATP-binding domain-like"/>
    <property type="match status" value="1"/>
</dbReference>
<evidence type="ECO:0000256" key="3">
    <source>
        <dbReference type="ARBA" id="ARBA00022840"/>
    </source>
</evidence>
<evidence type="ECO:0000313" key="5">
    <source>
        <dbReference type="EMBL" id="RKQ61724.1"/>
    </source>
</evidence>
<dbReference type="PANTHER" id="PTHR43334:SF1">
    <property type="entry name" value="3-HYDROXYPROPIONATE--COA LIGASE [ADP-FORMING]"/>
    <property type="match status" value="1"/>
</dbReference>
<dbReference type="Gene3D" id="3.40.50.720">
    <property type="entry name" value="NAD(P)-binding Rossmann-like Domain"/>
    <property type="match status" value="1"/>
</dbReference>
<dbReference type="GO" id="GO:0043758">
    <property type="term" value="F:acetate-CoA ligase (ADP-forming) activity"/>
    <property type="evidence" value="ECO:0007669"/>
    <property type="project" value="InterPro"/>
</dbReference>
<protein>
    <submittedName>
        <fullName evidence="5">Acetyl coenzyme A synthetase (ADP forming)-like protein</fullName>
    </submittedName>
</protein>
<dbReference type="RefSeq" id="WP_121171005.1">
    <property type="nucleotide sequence ID" value="NZ_RBIE01000002.1"/>
</dbReference>
<evidence type="ECO:0000313" key="6">
    <source>
        <dbReference type="Proteomes" id="UP000280881"/>
    </source>
</evidence>
<dbReference type="SUPFAM" id="SSF51735">
    <property type="entry name" value="NAD(P)-binding Rossmann-fold domains"/>
    <property type="match status" value="1"/>
</dbReference>
<dbReference type="InterPro" id="IPR036291">
    <property type="entry name" value="NAD(P)-bd_dom_sf"/>
</dbReference>
<dbReference type="Pfam" id="PF19045">
    <property type="entry name" value="Ligase_CoA_2"/>
    <property type="match status" value="1"/>
</dbReference>
<evidence type="ECO:0000256" key="2">
    <source>
        <dbReference type="ARBA" id="ARBA00022741"/>
    </source>
</evidence>
<comment type="caution">
    <text evidence="5">The sequence shown here is derived from an EMBL/GenBank/DDBJ whole genome shotgun (WGS) entry which is preliminary data.</text>
</comment>
<feature type="domain" description="CoA-binding" evidence="4">
    <location>
        <begin position="222"/>
        <end position="315"/>
    </location>
</feature>
<keyword evidence="6" id="KW-1185">Reference proteome</keyword>
<dbReference type="InterPro" id="IPR013815">
    <property type="entry name" value="ATP_grasp_subdomain_1"/>
</dbReference>